<dbReference type="Proteomes" id="UP001589575">
    <property type="component" value="Unassembled WGS sequence"/>
</dbReference>
<proteinExistence type="predicted"/>
<organism evidence="2 3">
    <name type="scientific">Citricoccus parietis</name>
    <dbReference type="NCBI Taxonomy" id="592307"/>
    <lineage>
        <taxon>Bacteria</taxon>
        <taxon>Bacillati</taxon>
        <taxon>Actinomycetota</taxon>
        <taxon>Actinomycetes</taxon>
        <taxon>Micrococcales</taxon>
        <taxon>Micrococcaceae</taxon>
        <taxon>Citricoccus</taxon>
    </lineage>
</organism>
<protein>
    <submittedName>
        <fullName evidence="2">Uncharacterized protein</fullName>
    </submittedName>
</protein>
<reference evidence="2 3" key="1">
    <citation type="submission" date="2024-09" db="EMBL/GenBank/DDBJ databases">
        <authorList>
            <person name="Sun Q."/>
            <person name="Mori K."/>
        </authorList>
    </citation>
    <scope>NUCLEOTIDE SEQUENCE [LARGE SCALE GENOMIC DNA]</scope>
    <source>
        <strain evidence="2 3">CCM 7609</strain>
    </source>
</reference>
<feature type="region of interest" description="Disordered" evidence="1">
    <location>
        <begin position="1"/>
        <end position="30"/>
    </location>
</feature>
<accession>A0ABV5FZ00</accession>
<dbReference type="EMBL" id="JBHMFI010000001">
    <property type="protein sequence ID" value="MFB9071900.1"/>
    <property type="molecule type" value="Genomic_DNA"/>
</dbReference>
<gene>
    <name evidence="2" type="ORF">ACFFX0_12085</name>
</gene>
<evidence type="ECO:0000313" key="3">
    <source>
        <dbReference type="Proteomes" id="UP001589575"/>
    </source>
</evidence>
<evidence type="ECO:0000256" key="1">
    <source>
        <dbReference type="SAM" id="MobiDB-lite"/>
    </source>
</evidence>
<evidence type="ECO:0000313" key="2">
    <source>
        <dbReference type="EMBL" id="MFB9071900.1"/>
    </source>
</evidence>
<name>A0ABV5FZ00_9MICC</name>
<sequence>MARPCSAERVSESEVVSASGFMHPPSASAKATRASMAVLRPVCPVPM</sequence>
<comment type="caution">
    <text evidence="2">The sequence shown here is derived from an EMBL/GenBank/DDBJ whole genome shotgun (WGS) entry which is preliminary data.</text>
</comment>
<keyword evidence="3" id="KW-1185">Reference proteome</keyword>